<dbReference type="Proteomes" id="UP001597295">
    <property type="component" value="Unassembled WGS sequence"/>
</dbReference>
<gene>
    <name evidence="1" type="ORF">ACFSM5_07820</name>
</gene>
<proteinExistence type="predicted"/>
<name>A0ABW5DNU3_9PROT</name>
<dbReference type="RefSeq" id="WP_379875759.1">
    <property type="nucleotide sequence ID" value="NZ_JBHUIP010000005.1"/>
</dbReference>
<comment type="caution">
    <text evidence="1">The sequence shown here is derived from an EMBL/GenBank/DDBJ whole genome shotgun (WGS) entry which is preliminary data.</text>
</comment>
<protein>
    <recommendedName>
        <fullName evidence="3">Tyr recombinase domain-containing protein</fullName>
    </recommendedName>
</protein>
<sequence length="354" mass="38569">MKIRASNGTHVDFGALRGTSPTVDFLIETLKIYKEGGLRPATLHSYRQALPNVAQVLELAAASLNLPSPTAAADISTPLLIAVATVLKKDTTKSQSSKNASYTFTLGILRQALDQKSVFIPRSPFVVLKNQSAPTPKKELTVARTAEEAWLRDFQAFWQNPTNQLRPNPYDIGMAASLIIRVTGFNLSSILPLTSNSAIRRTANGLVGFTRVKHRAGPSGIIGEFKPAEVTLVRFVLQLLESINQRNGLNGTWTYYSRKQPISLGADDYTCLKSLIDRAREKAGITGVTNRGLRMAKVPKILSADVRLAILGHQRALGQQDTLYLKAGVTLEEWAAALEQAQKLLITTPEGNAP</sequence>
<evidence type="ECO:0000313" key="2">
    <source>
        <dbReference type="Proteomes" id="UP001597295"/>
    </source>
</evidence>
<dbReference type="EMBL" id="JBHUIP010000005">
    <property type="protein sequence ID" value="MFD2262792.1"/>
    <property type="molecule type" value="Genomic_DNA"/>
</dbReference>
<keyword evidence="2" id="KW-1185">Reference proteome</keyword>
<evidence type="ECO:0008006" key="3">
    <source>
        <dbReference type="Google" id="ProtNLM"/>
    </source>
</evidence>
<organism evidence="1 2">
    <name type="scientific">Lacibacterium aquatile</name>
    <dbReference type="NCBI Taxonomy" id="1168082"/>
    <lineage>
        <taxon>Bacteria</taxon>
        <taxon>Pseudomonadati</taxon>
        <taxon>Pseudomonadota</taxon>
        <taxon>Alphaproteobacteria</taxon>
        <taxon>Rhodospirillales</taxon>
        <taxon>Rhodospirillaceae</taxon>
    </lineage>
</organism>
<accession>A0ABW5DNU3</accession>
<evidence type="ECO:0000313" key="1">
    <source>
        <dbReference type="EMBL" id="MFD2262792.1"/>
    </source>
</evidence>
<reference evidence="2" key="1">
    <citation type="journal article" date="2019" name="Int. J. Syst. Evol. Microbiol.">
        <title>The Global Catalogue of Microorganisms (GCM) 10K type strain sequencing project: providing services to taxonomists for standard genome sequencing and annotation.</title>
        <authorList>
            <consortium name="The Broad Institute Genomics Platform"/>
            <consortium name="The Broad Institute Genome Sequencing Center for Infectious Disease"/>
            <person name="Wu L."/>
            <person name="Ma J."/>
        </authorList>
    </citation>
    <scope>NUCLEOTIDE SEQUENCE [LARGE SCALE GENOMIC DNA]</scope>
    <source>
        <strain evidence="2">CGMCC 1.19062</strain>
    </source>
</reference>